<feature type="domain" description="Polymerase nucleotidyl transferase" evidence="1">
    <location>
        <begin position="20"/>
        <end position="86"/>
    </location>
</feature>
<dbReference type="InterPro" id="IPR002934">
    <property type="entry name" value="Polymerase_NTP_transf_dom"/>
</dbReference>
<accession>A0A849I3A1</accession>
<name>A0A849I3A1_9HYPH</name>
<organism evidence="2 3">
    <name type="scientific">Enterovirga aerilata</name>
    <dbReference type="NCBI Taxonomy" id="2730920"/>
    <lineage>
        <taxon>Bacteria</taxon>
        <taxon>Pseudomonadati</taxon>
        <taxon>Pseudomonadota</taxon>
        <taxon>Alphaproteobacteria</taxon>
        <taxon>Hyphomicrobiales</taxon>
        <taxon>Methylobacteriaceae</taxon>
        <taxon>Enterovirga</taxon>
    </lineage>
</organism>
<evidence type="ECO:0000259" key="1">
    <source>
        <dbReference type="Pfam" id="PF01909"/>
    </source>
</evidence>
<dbReference type="SUPFAM" id="SSF81301">
    <property type="entry name" value="Nucleotidyltransferase"/>
    <property type="match status" value="1"/>
</dbReference>
<dbReference type="CDD" id="cd05403">
    <property type="entry name" value="NT_KNTase_like"/>
    <property type="match status" value="1"/>
</dbReference>
<dbReference type="Gene3D" id="3.30.460.10">
    <property type="entry name" value="Beta Polymerase, domain 2"/>
    <property type="match status" value="1"/>
</dbReference>
<dbReference type="InterPro" id="IPR043519">
    <property type="entry name" value="NT_sf"/>
</dbReference>
<dbReference type="Proteomes" id="UP000564885">
    <property type="component" value="Unassembled WGS sequence"/>
</dbReference>
<evidence type="ECO:0000313" key="3">
    <source>
        <dbReference type="Proteomes" id="UP000564885"/>
    </source>
</evidence>
<reference evidence="2 3" key="1">
    <citation type="submission" date="2020-04" db="EMBL/GenBank/DDBJ databases">
        <title>Enterovirga sp. isolate from soil.</title>
        <authorList>
            <person name="Chea S."/>
            <person name="Kim D.-U."/>
        </authorList>
    </citation>
    <scope>NUCLEOTIDE SEQUENCE [LARGE SCALE GENOMIC DNA]</scope>
    <source>
        <strain evidence="2 3">DB1703</strain>
    </source>
</reference>
<gene>
    <name evidence="2" type="ORF">HJG44_15975</name>
</gene>
<keyword evidence="2" id="KW-0808">Transferase</keyword>
<dbReference type="Pfam" id="PF01909">
    <property type="entry name" value="NTP_transf_2"/>
    <property type="match status" value="1"/>
</dbReference>
<evidence type="ECO:0000313" key="2">
    <source>
        <dbReference type="EMBL" id="NNM73882.1"/>
    </source>
</evidence>
<sequence length="116" mass="12492">MPEVSIATLIPRAADIPELRTLVARIEETYSPEAVLLFGSRAKGTARPDSDWDCLVLLPDGADEALLDPALGFDTARGSGVYADVLCAFSREFLRDVAVANTLAREIVGYAVRIGR</sequence>
<dbReference type="AlphaFoldDB" id="A0A849I3A1"/>
<proteinExistence type="predicted"/>
<keyword evidence="3" id="KW-1185">Reference proteome</keyword>
<protein>
    <submittedName>
        <fullName evidence="2">Nucleotidyltransferase domain-containing protein</fullName>
    </submittedName>
</protein>
<dbReference type="EMBL" id="JABEPP010000004">
    <property type="protein sequence ID" value="NNM73882.1"/>
    <property type="molecule type" value="Genomic_DNA"/>
</dbReference>
<dbReference type="GO" id="GO:0016779">
    <property type="term" value="F:nucleotidyltransferase activity"/>
    <property type="evidence" value="ECO:0007669"/>
    <property type="project" value="InterPro"/>
</dbReference>
<comment type="caution">
    <text evidence="2">The sequence shown here is derived from an EMBL/GenBank/DDBJ whole genome shotgun (WGS) entry which is preliminary data.</text>
</comment>